<feature type="domain" description="Antirepressor protein ant N-terminal" evidence="1">
    <location>
        <begin position="15"/>
        <end position="127"/>
    </location>
</feature>
<evidence type="ECO:0000259" key="1">
    <source>
        <dbReference type="Pfam" id="PF10547"/>
    </source>
</evidence>
<evidence type="ECO:0000313" key="3">
    <source>
        <dbReference type="Proteomes" id="UP000704611"/>
    </source>
</evidence>
<dbReference type="Proteomes" id="UP000704611">
    <property type="component" value="Unassembled WGS sequence"/>
</dbReference>
<reference evidence="2 3" key="1">
    <citation type="submission" date="2021-06" db="EMBL/GenBank/DDBJ databases">
        <title>Rheinheimera indica sp. nov., isolated from deep-sea sediment.</title>
        <authorList>
            <person name="Wang Z."/>
            <person name="Zhang X.-Y."/>
        </authorList>
    </citation>
    <scope>NUCLEOTIDE SEQUENCE [LARGE SCALE GENOMIC DNA]</scope>
    <source>
        <strain evidence="2 3">SM2107</strain>
    </source>
</reference>
<dbReference type="InterPro" id="IPR018875">
    <property type="entry name" value="Antirepressor_Ant_N"/>
</dbReference>
<accession>A0ABS6MH57</accession>
<dbReference type="RefSeq" id="WP_217667189.1">
    <property type="nucleotide sequence ID" value="NZ_JAHRID010000001.1"/>
</dbReference>
<sequence length="306" mass="34568">MNTIAKRDQNTKAMTINFHGTDLITVKDGDAVFVAMMPICKAVGVAWNAQLERIKRHPVLNSTIRIIRMVAADGKTRPFSCLPLDMLNGWLFSIDASRVKDGIREKLVRYQAECFKALSDYWVKGKAERPSKSELTTTMERTPLKDAVNMLVAKRGLPYPDAYKFIHHRFGVDHLDELTKEQLPQAIEYVHRLCMEGELLPKQAEVSAQGIMVAIPNNSSYSRWLVSVEDGKPTLIDASNKALIDVHVARQLANEAGAVAAYIESKAEQRDLEAKLLREESRRLRIFMGEENKSRLDKPISEIFMA</sequence>
<evidence type="ECO:0000313" key="2">
    <source>
        <dbReference type="EMBL" id="MBV2128142.1"/>
    </source>
</evidence>
<dbReference type="EMBL" id="JAHRID010000001">
    <property type="protein sequence ID" value="MBV2128142.1"/>
    <property type="molecule type" value="Genomic_DNA"/>
</dbReference>
<keyword evidence="3" id="KW-1185">Reference proteome</keyword>
<comment type="caution">
    <text evidence="2">The sequence shown here is derived from an EMBL/GenBank/DDBJ whole genome shotgun (WGS) entry which is preliminary data.</text>
</comment>
<name>A0ABS6MH57_9GAMM</name>
<gene>
    <name evidence="2" type="ORF">KQY15_03410</name>
</gene>
<dbReference type="Pfam" id="PF10547">
    <property type="entry name" value="P22_AR_N"/>
    <property type="match status" value="1"/>
</dbReference>
<protein>
    <submittedName>
        <fullName evidence="2">Phage antirepressor N-terminal domain-containing protein</fullName>
    </submittedName>
</protein>
<proteinExistence type="predicted"/>
<organism evidence="2 3">
    <name type="scientific">Arsukibacterium indicum</name>
    <dbReference type="NCBI Taxonomy" id="2848612"/>
    <lineage>
        <taxon>Bacteria</taxon>
        <taxon>Pseudomonadati</taxon>
        <taxon>Pseudomonadota</taxon>
        <taxon>Gammaproteobacteria</taxon>
        <taxon>Chromatiales</taxon>
        <taxon>Chromatiaceae</taxon>
        <taxon>Arsukibacterium</taxon>
    </lineage>
</organism>